<dbReference type="RefSeq" id="WP_131168455.1">
    <property type="nucleotide sequence ID" value="NZ_SDMQ01000009.1"/>
</dbReference>
<sequence>MGEWGRLRGRWAVLAVAAAMAGCVAPSAFQKGSAPAPSDVAPMASAAVESTAVEVAGAPSPAATPTPAAPAPQGATLPTPSASPVELAEWRDGEGLPGFDVSRYQQTVDWAGLASAGHAFVYVKATEGTAHRSPTHDEQSKAARDAGLIQGAYHYARPNQSSGTLQARFFNSSGGSWTADGHTLPGALDLEFAEDGPECHGLSQAEMRTWVREFSDEYRRLSGRIPVIYTKTEVWDQCTGGDTSFADHPLWLYDHADAPGRLPAGWDRPTLWQRAIVNDLDRSVFFGSRDQLVAWASAPLR</sequence>
<dbReference type="PROSITE" id="PS51257">
    <property type="entry name" value="PROKAR_LIPOPROTEIN"/>
    <property type="match status" value="1"/>
</dbReference>
<dbReference type="InterPro" id="IPR018077">
    <property type="entry name" value="Glyco_hydro_fam25_subgr"/>
</dbReference>
<evidence type="ECO:0008006" key="8">
    <source>
        <dbReference type="Google" id="ProtNLM"/>
    </source>
</evidence>
<feature type="region of interest" description="Disordered" evidence="4">
    <location>
        <begin position="57"/>
        <end position="84"/>
    </location>
</feature>
<dbReference type="EMBL" id="SDMQ01000009">
    <property type="protein sequence ID" value="TBT83978.1"/>
    <property type="molecule type" value="Genomic_DNA"/>
</dbReference>
<evidence type="ECO:0000313" key="6">
    <source>
        <dbReference type="EMBL" id="TBT83978.1"/>
    </source>
</evidence>
<evidence type="ECO:0000256" key="2">
    <source>
        <dbReference type="ARBA" id="ARBA00022801"/>
    </source>
</evidence>
<dbReference type="GO" id="GO:0016998">
    <property type="term" value="P:cell wall macromolecule catabolic process"/>
    <property type="evidence" value="ECO:0007669"/>
    <property type="project" value="InterPro"/>
</dbReference>
<keyword evidence="5" id="KW-0732">Signal</keyword>
<evidence type="ECO:0000256" key="3">
    <source>
        <dbReference type="ARBA" id="ARBA00023295"/>
    </source>
</evidence>
<evidence type="ECO:0000313" key="7">
    <source>
        <dbReference type="Proteomes" id="UP000292373"/>
    </source>
</evidence>
<dbReference type="GO" id="GO:0003796">
    <property type="term" value="F:lysozyme activity"/>
    <property type="evidence" value="ECO:0007669"/>
    <property type="project" value="InterPro"/>
</dbReference>
<dbReference type="AlphaFoldDB" id="A0A4V6MV18"/>
<protein>
    <recommendedName>
        <fullName evidence="8">Lysozyme</fullName>
    </recommendedName>
</protein>
<dbReference type="SUPFAM" id="SSF51445">
    <property type="entry name" value="(Trans)glycosidases"/>
    <property type="match status" value="1"/>
</dbReference>
<keyword evidence="7" id="KW-1185">Reference proteome</keyword>
<gene>
    <name evidence="6" type="ORF">ET989_09920</name>
</gene>
<feature type="compositionally biased region" description="Low complexity" evidence="4">
    <location>
        <begin position="71"/>
        <end position="80"/>
    </location>
</feature>
<proteinExistence type="inferred from homology"/>
<evidence type="ECO:0000256" key="5">
    <source>
        <dbReference type="SAM" id="SignalP"/>
    </source>
</evidence>
<dbReference type="Gene3D" id="3.20.20.80">
    <property type="entry name" value="Glycosidases"/>
    <property type="match status" value="1"/>
</dbReference>
<dbReference type="GO" id="GO:0016052">
    <property type="term" value="P:carbohydrate catabolic process"/>
    <property type="evidence" value="ECO:0007669"/>
    <property type="project" value="TreeGrafter"/>
</dbReference>
<feature type="signal peptide" evidence="5">
    <location>
        <begin position="1"/>
        <end position="21"/>
    </location>
</feature>
<dbReference type="PANTHER" id="PTHR34135">
    <property type="entry name" value="LYSOZYME"/>
    <property type="match status" value="1"/>
</dbReference>
<dbReference type="PANTHER" id="PTHR34135:SF2">
    <property type="entry name" value="LYSOZYME"/>
    <property type="match status" value="1"/>
</dbReference>
<dbReference type="InterPro" id="IPR002053">
    <property type="entry name" value="Glyco_hydro_25"/>
</dbReference>
<dbReference type="GO" id="GO:0009253">
    <property type="term" value="P:peptidoglycan catabolic process"/>
    <property type="evidence" value="ECO:0007669"/>
    <property type="project" value="InterPro"/>
</dbReference>
<feature type="chain" id="PRO_5038597548" description="Lysozyme" evidence="5">
    <location>
        <begin position="22"/>
        <end position="301"/>
    </location>
</feature>
<name>A0A4V6MV18_9ACTN</name>
<dbReference type="Proteomes" id="UP000292373">
    <property type="component" value="Unassembled WGS sequence"/>
</dbReference>
<accession>A0A4V6MV18</accession>
<evidence type="ECO:0000256" key="1">
    <source>
        <dbReference type="ARBA" id="ARBA00010646"/>
    </source>
</evidence>
<evidence type="ECO:0000256" key="4">
    <source>
        <dbReference type="SAM" id="MobiDB-lite"/>
    </source>
</evidence>
<dbReference type="PROSITE" id="PS51904">
    <property type="entry name" value="GLYCOSYL_HYDROL_F25_2"/>
    <property type="match status" value="1"/>
</dbReference>
<organism evidence="6 7">
    <name type="scientific">Propioniciclava sinopodophylli</name>
    <dbReference type="NCBI Taxonomy" id="1837344"/>
    <lineage>
        <taxon>Bacteria</taxon>
        <taxon>Bacillati</taxon>
        <taxon>Actinomycetota</taxon>
        <taxon>Actinomycetes</taxon>
        <taxon>Propionibacteriales</taxon>
        <taxon>Propionibacteriaceae</taxon>
        <taxon>Propioniciclava</taxon>
    </lineage>
</organism>
<dbReference type="SMART" id="SM00641">
    <property type="entry name" value="Glyco_25"/>
    <property type="match status" value="1"/>
</dbReference>
<keyword evidence="3" id="KW-0326">Glycosidase</keyword>
<dbReference type="Pfam" id="PF01183">
    <property type="entry name" value="Glyco_hydro_25"/>
    <property type="match status" value="1"/>
</dbReference>
<dbReference type="OrthoDB" id="287365at2"/>
<keyword evidence="2" id="KW-0378">Hydrolase</keyword>
<reference evidence="6 7" key="1">
    <citation type="submission" date="2019-01" db="EMBL/GenBank/DDBJ databases">
        <title>Lactibacter flavus gen. nov., sp. nov., a novel bacterium of the family Propionibacteriaceae isolated from raw milk and dairy products.</title>
        <authorList>
            <person name="Huptas C."/>
            <person name="Wenning M."/>
            <person name="Breitenwieser F."/>
            <person name="Doll E."/>
            <person name="Von Neubeck M."/>
            <person name="Busse H.-J."/>
            <person name="Scherer S."/>
        </authorList>
    </citation>
    <scope>NUCLEOTIDE SEQUENCE [LARGE SCALE GENOMIC DNA]</scope>
    <source>
        <strain evidence="6 7">KCTC 33808</strain>
    </source>
</reference>
<dbReference type="InterPro" id="IPR017853">
    <property type="entry name" value="GH"/>
</dbReference>
<comment type="caution">
    <text evidence="6">The sequence shown here is derived from an EMBL/GenBank/DDBJ whole genome shotgun (WGS) entry which is preliminary data.</text>
</comment>
<comment type="similarity">
    <text evidence="1">Belongs to the glycosyl hydrolase 25 family.</text>
</comment>